<dbReference type="AlphaFoldDB" id="A0A3M7AJG9"/>
<gene>
    <name evidence="2" type="ORF">D0866_10025</name>
</gene>
<feature type="region of interest" description="Disordered" evidence="1">
    <location>
        <begin position="620"/>
        <end position="657"/>
    </location>
</feature>
<feature type="compositionally biased region" description="Polar residues" evidence="1">
    <location>
        <begin position="490"/>
        <end position="505"/>
    </location>
</feature>
<feature type="compositionally biased region" description="Basic and acidic residues" evidence="1">
    <location>
        <begin position="450"/>
        <end position="459"/>
    </location>
</feature>
<feature type="compositionally biased region" description="Polar residues" evidence="1">
    <location>
        <begin position="634"/>
        <end position="657"/>
    </location>
</feature>
<feature type="region of interest" description="Disordered" evidence="1">
    <location>
        <begin position="724"/>
        <end position="743"/>
    </location>
</feature>
<sequence>MDLEEASQLLAADFGVRVACVLGETTMRFRGRTASEKPLATRATTADDVLQLQEGEVPLKAEALLGTRSKSSNRGPSNLHTRQPTTYRPPLPPVSLDEDKSSGKSSDAQDWSRDTQQSLWDTMPSGERKGPKLQMWPNTEKYNRSAADLLKAEVYQPNQRPAKPARKTSSNGLQEYYDPSKQPLSVSQQTSDSAVRDQGLRRGSPMMHEVTSEPNVGRRPLKSAMKRNQENERPGIPRTRTASSDKEKKTRRIDLSHFFSQPRSASHNHLSPNSVSRSPSALSDGSSFFPPETVQVQLTRPSANAPYETQKSLIPPSNEVRSTTRPKIFEADVFDHTKTNVRRPPKGTQNWFDAFDISSDEEEQPQSAIPEPVQMEPVELPANEALPSTFSPWAMKVEEEHHQQQRVPPYSAGRPTHDQWAIKPESDQPAVHRKASMDPIEDNLLAIGAAKERMQERMKMTQQRKTSVDSATNASAVSSQRGSCKPPSRLSRSQLTSESVLSLSDSEGDEKEALPSIRGSVDDASVMVRQASSIYVEKPIQAPRKLHTRRNPPRESTSTVNTTATAQTSGSIPIRLTKSIPLPDGGLLSPPQIREVHRPYVDNGVYSYQDEGAADALSRLEGQPDSKSEPARSRPTTKASQQTFDTSMTGDSASSLPTDAAHMMAVTEEEMILLEMMRNKRAMMAKNSFTEGYQQAVKKEQEQLEMRRDSARQAAIKYLRQKEMREGDNPGQGTKTQRNSRLTERVDRIMDGTEPLPQLDEDIRRKYSAIRKEDVDKALKMEKFLGGEAKTPTAESFPEPPTRNGAGDEESLPQPPEKFELLLPKTYSPVPSTAGGASQNQGVDGEGACSDLGDEDIESHHHRIREFLAASSNGLQAGKGKTLFPPPPSAATKRSGSGRKDKSNRMILSPSPVAEEEPIPADDTPHIPARSPNRPSPKAESLETKERRSSINGRRLSSHGLENDPLLETANRTSAMPAPLRQASRDNLLETNDKHDQQRQQLQHHQQQHAPYYLHPTFDFSPLEYNSTPQSVADSPSVATSWTSPMAPSFASTQPSSSSATTDRHSQVLEGMNSCSDTEQQRGSSSVRGRSNGRRAGAWTPDTDLTSLSEENYHGESSNAPSSMSASGRGKRTASHQHQQKHQGSLNGTAAPKTRRTPKLVNVPSNASMSSKKARGSQGSTYSAGEDVLAAWAELGGGTDALASRRRAK</sequence>
<evidence type="ECO:0000313" key="2">
    <source>
        <dbReference type="EMBL" id="RMY27607.1"/>
    </source>
</evidence>
<feature type="compositionally biased region" description="Low complexity" evidence="1">
    <location>
        <begin position="556"/>
        <end position="569"/>
    </location>
</feature>
<dbReference type="EMBL" id="QWIM01001227">
    <property type="protein sequence ID" value="RMY27607.1"/>
    <property type="molecule type" value="Genomic_DNA"/>
</dbReference>
<feature type="compositionally biased region" description="Polar residues" evidence="1">
    <location>
        <begin position="460"/>
        <end position="482"/>
    </location>
</feature>
<feature type="region of interest" description="Disordered" evidence="1">
    <location>
        <begin position="538"/>
        <end position="572"/>
    </location>
</feature>
<feature type="compositionally biased region" description="Polar residues" evidence="1">
    <location>
        <begin position="1163"/>
        <end position="1182"/>
    </location>
</feature>
<feature type="compositionally biased region" description="Polar residues" evidence="1">
    <location>
        <begin position="829"/>
        <end position="842"/>
    </location>
</feature>
<feature type="compositionally biased region" description="Polar residues" evidence="1">
    <location>
        <begin position="68"/>
        <end position="86"/>
    </location>
</feature>
<feature type="region of interest" description="Disordered" evidence="1">
    <location>
        <begin position="1025"/>
        <end position="1182"/>
    </location>
</feature>
<comment type="caution">
    <text evidence="2">The sequence shown here is derived from an EMBL/GenBank/DDBJ whole genome shotgun (WGS) entry which is preliminary data.</text>
</comment>
<feature type="compositionally biased region" description="Polar residues" evidence="1">
    <location>
        <begin position="182"/>
        <end position="193"/>
    </location>
</feature>
<feature type="compositionally biased region" description="Basic and acidic residues" evidence="1">
    <location>
        <begin position="983"/>
        <end position="998"/>
    </location>
</feature>
<feature type="compositionally biased region" description="Polar residues" evidence="1">
    <location>
        <begin position="258"/>
        <end position="286"/>
    </location>
</feature>
<feature type="compositionally biased region" description="Low complexity" evidence="1">
    <location>
        <begin position="1047"/>
        <end position="1061"/>
    </location>
</feature>
<evidence type="ECO:0000313" key="3">
    <source>
        <dbReference type="Proteomes" id="UP000276864"/>
    </source>
</evidence>
<proteinExistence type="predicted"/>
<feature type="compositionally biased region" description="Polar residues" evidence="1">
    <location>
        <begin position="731"/>
        <end position="740"/>
    </location>
</feature>
<evidence type="ECO:0000256" key="1">
    <source>
        <dbReference type="SAM" id="MobiDB-lite"/>
    </source>
</evidence>
<organism evidence="2 3">
    <name type="scientific">Hortaea werneckii</name>
    <name type="common">Black yeast</name>
    <name type="synonym">Cladosporium werneckii</name>
    <dbReference type="NCBI Taxonomy" id="91943"/>
    <lineage>
        <taxon>Eukaryota</taxon>
        <taxon>Fungi</taxon>
        <taxon>Dikarya</taxon>
        <taxon>Ascomycota</taxon>
        <taxon>Pezizomycotina</taxon>
        <taxon>Dothideomycetes</taxon>
        <taxon>Dothideomycetidae</taxon>
        <taxon>Mycosphaerellales</taxon>
        <taxon>Teratosphaeriaceae</taxon>
        <taxon>Hortaea</taxon>
    </lineage>
</organism>
<name>A0A3M7AJG9_HORWE</name>
<dbReference type="Proteomes" id="UP000276864">
    <property type="component" value="Unassembled WGS sequence"/>
</dbReference>
<feature type="region of interest" description="Disordered" evidence="1">
    <location>
        <begin position="301"/>
        <end position="326"/>
    </location>
</feature>
<feature type="region of interest" description="Disordered" evidence="1">
    <location>
        <begin position="60"/>
        <end position="289"/>
    </location>
</feature>
<feature type="compositionally biased region" description="Polar residues" evidence="1">
    <location>
        <begin position="103"/>
        <end position="120"/>
    </location>
</feature>
<reference evidence="2 3" key="1">
    <citation type="journal article" date="2018" name="BMC Genomics">
        <title>Genomic evidence for intraspecific hybridization in a clonal and extremely halotolerant yeast.</title>
        <authorList>
            <person name="Gostincar C."/>
            <person name="Stajich J.E."/>
            <person name="Zupancic J."/>
            <person name="Zalar P."/>
            <person name="Gunde-Cimerman N."/>
        </authorList>
    </citation>
    <scope>NUCLEOTIDE SEQUENCE [LARGE SCALE GENOMIC DNA]</scope>
    <source>
        <strain evidence="2 3">EXF-6651</strain>
    </source>
</reference>
<feature type="region of interest" description="Disordered" evidence="1">
    <location>
        <begin position="785"/>
        <end position="1007"/>
    </location>
</feature>
<feature type="compositionally biased region" description="Low complexity" evidence="1">
    <location>
        <begin position="1117"/>
        <end position="1127"/>
    </location>
</feature>
<feature type="compositionally biased region" description="Basic residues" evidence="1">
    <location>
        <begin position="1129"/>
        <end position="1141"/>
    </location>
</feature>
<feature type="compositionally biased region" description="Basic and acidic residues" evidence="1">
    <location>
        <begin position="243"/>
        <end position="255"/>
    </location>
</feature>
<protein>
    <submittedName>
        <fullName evidence="2">Uncharacterized protein</fullName>
    </submittedName>
</protein>
<feature type="compositionally biased region" description="Polar residues" evidence="1">
    <location>
        <begin position="301"/>
        <end position="312"/>
    </location>
</feature>
<feature type="compositionally biased region" description="Basic and acidic residues" evidence="1">
    <location>
        <begin position="940"/>
        <end position="949"/>
    </location>
</feature>
<feature type="compositionally biased region" description="Low complexity" evidence="1">
    <location>
        <begin position="1082"/>
        <end position="1097"/>
    </location>
</feature>
<feature type="compositionally biased region" description="Basic and acidic residues" evidence="1">
    <location>
        <begin position="622"/>
        <end position="632"/>
    </location>
</feature>
<feature type="region of interest" description="Disordered" evidence="1">
    <location>
        <begin position="398"/>
        <end position="522"/>
    </location>
</feature>
<accession>A0A3M7AJG9</accession>
<feature type="compositionally biased region" description="Polar residues" evidence="1">
    <location>
        <begin position="1025"/>
        <end position="1046"/>
    </location>
</feature>